<evidence type="ECO:0000256" key="4">
    <source>
        <dbReference type="ARBA" id="ARBA00022741"/>
    </source>
</evidence>
<feature type="binding site" evidence="8">
    <location>
        <position position="532"/>
    </location>
    <ligand>
        <name>Mg(2+)</name>
        <dbReference type="ChEBI" id="CHEBI:18420"/>
        <label>1</label>
    </ligand>
</feature>
<comment type="caution">
    <text evidence="8">Lacks conserved residue(s) required for the propagation of feature annotation.</text>
</comment>
<organism evidence="12 13">
    <name type="scientific">Campylobacter californiensis</name>
    <dbReference type="NCBI Taxonomy" id="1032243"/>
    <lineage>
        <taxon>Bacteria</taxon>
        <taxon>Pseudomonadati</taxon>
        <taxon>Campylobacterota</taxon>
        <taxon>Epsilonproteobacteria</taxon>
        <taxon>Campylobacterales</taxon>
        <taxon>Campylobacteraceae</taxon>
        <taxon>Campylobacter</taxon>
    </lineage>
</organism>
<feature type="binding site" evidence="8">
    <location>
        <position position="494"/>
    </location>
    <ligand>
        <name>ATP</name>
        <dbReference type="ChEBI" id="CHEBI:30616"/>
    </ligand>
</feature>
<dbReference type="Gene3D" id="3.90.650.10">
    <property type="entry name" value="PurM-like C-terminal domain"/>
    <property type="match status" value="2"/>
</dbReference>
<dbReference type="Pfam" id="PF18072">
    <property type="entry name" value="FGAR-AT_linker"/>
    <property type="match status" value="1"/>
</dbReference>
<comment type="pathway">
    <text evidence="8">Purine metabolism; IMP biosynthesis via de novo pathway; 5-amino-1-(5-phospho-D-ribosyl)imidazole from N(2)-formyl-N(1)-(5-phospho-D-ribosyl)glycinamide: step 1/2.</text>
</comment>
<dbReference type="EMBL" id="LIWG01000002">
    <property type="protein sequence ID" value="MBE3607561.1"/>
    <property type="molecule type" value="Genomic_DNA"/>
</dbReference>
<keyword evidence="4 8" id="KW-0547">Nucleotide-binding</keyword>
<keyword evidence="5 8" id="KW-0658">Purine biosynthesis</keyword>
<dbReference type="NCBIfam" id="TIGR01736">
    <property type="entry name" value="FGAM_synth_II"/>
    <property type="match status" value="1"/>
</dbReference>
<feature type="active site" evidence="8">
    <location>
        <position position="42"/>
    </location>
</feature>
<dbReference type="NCBIfam" id="NF002290">
    <property type="entry name" value="PRK01213.1"/>
    <property type="match status" value="1"/>
</dbReference>
<evidence type="ECO:0000313" key="13">
    <source>
        <dbReference type="Proteomes" id="UP000650616"/>
    </source>
</evidence>
<evidence type="ECO:0000256" key="2">
    <source>
        <dbReference type="ARBA" id="ARBA00022598"/>
    </source>
</evidence>
<comment type="function">
    <text evidence="8">Part of the phosphoribosylformylglycinamidine synthase complex involved in the purines biosynthetic pathway. Catalyzes the ATP-dependent conversion of formylglycinamide ribonucleotide (FGAR) and glutamine to yield formylglycinamidine ribonucleotide (FGAM) and glutamate. The FGAM synthase complex is composed of three subunits. PurQ produces an ammonia molecule by converting glutamine to glutamate. PurL transfers the ammonia molecule to FGAR to form FGAM in an ATP-dependent manner. PurS interacts with PurQ and PurL and is thought to assist in the transfer of the ammonia molecule from PurQ to PurL.</text>
</comment>
<keyword evidence="2 8" id="KW-0436">Ligase</keyword>
<sequence>MDKATIKAHKISDGEYENILKILGREPNLLELGVFSAMWSEHCSYKSSKKYLNGFPTKAPWVIQGPGENAGVIDVGDGYAAVFKMESHNHPSFIEPYQGAATGVGGILRDVFTMGARVVANMNSLRFGNFLGSDKVARYQRHLIKGSVAGIGHYGNCMGIPTIGGEVSFDESFNGNILVNAFALGLCKSDEIFYAKAEGVGNPVIYVGSKTGRDGLGGAVMASDSFNDENKSLRPTVQVGDPFAEKLLMEACLELFKTDYIIGIQDMGAAGLTSSSFEMAGRSGSGLKMHLDKVPMREEGMTPYELMLSESQERMLICAKKGYEEKIRAIFNKYDLDAEVIGEVTSSGKMELYWHNELVGEIPIEPLSEAAPVLDRPTAKAKYLDEIKNVTINDYKAVSNDEAFDKLLRDPHVLNKSFVYDQYDANIQTNTIKQPGFLGAGVIRVKETGRAVAMGMECSPRHNYVNPKIGAAMAVAASGRKVAMSGAVPLAITDCLNYGNPENPEVMWQFAQGCEGIKEACRELNTPVVSGNVSLYNDTDGVSVYPTPAIVNVGVNEDANKNLPSIFKGENTAIYLLGETSGEFAGSLYMKTLFNVVAGELKDVDYKQERALWDLVIEANKNDILEFANSIGTGGVAMTLAKMACMSGIGATCSCDFEDKRWVFDESFSRAIVGVKDEDKFKSLAQKYGVKAVKIGVTGSNKFEINDIKRDLKQIKEIYLNEFTRLVKQDD</sequence>
<dbReference type="GO" id="GO:0004642">
    <property type="term" value="F:phosphoribosylformylglycinamidine synthase activity"/>
    <property type="evidence" value="ECO:0007669"/>
    <property type="project" value="UniProtKB-UniRule"/>
</dbReference>
<dbReference type="PANTHER" id="PTHR43555">
    <property type="entry name" value="PHOSPHORIBOSYLFORMYLGLYCINAMIDINE SYNTHASE SUBUNIT PURL"/>
    <property type="match status" value="1"/>
</dbReference>
<dbReference type="InterPro" id="IPR016188">
    <property type="entry name" value="PurM-like_N"/>
</dbReference>
<feature type="domain" description="PurM-like C-terminal" evidence="10">
    <location>
        <begin position="573"/>
        <end position="700"/>
    </location>
</feature>
<name>A0AAW3ZUH9_9BACT</name>
<keyword evidence="3 8" id="KW-0479">Metal-binding</keyword>
<dbReference type="GO" id="GO:0000287">
    <property type="term" value="F:magnesium ion binding"/>
    <property type="evidence" value="ECO:0007669"/>
    <property type="project" value="UniProtKB-UniRule"/>
</dbReference>
<proteinExistence type="inferred from homology"/>
<dbReference type="RefSeq" id="WP_170015512.1">
    <property type="nucleotide sequence ID" value="NZ_CP012545.1"/>
</dbReference>
<evidence type="ECO:0000259" key="9">
    <source>
        <dbReference type="Pfam" id="PF00586"/>
    </source>
</evidence>
<feature type="binding site" evidence="8">
    <location>
        <position position="238"/>
    </location>
    <ligand>
        <name>substrate</name>
    </ligand>
</feature>
<dbReference type="InterPro" id="IPR010918">
    <property type="entry name" value="PurM-like_C_dom"/>
</dbReference>
<dbReference type="FunFam" id="3.30.1330.10:FF:000004">
    <property type="entry name" value="Phosphoribosylformylglycinamidine synthase subunit PurL"/>
    <property type="match status" value="1"/>
</dbReference>
<comment type="caution">
    <text evidence="12">The sequence shown here is derived from an EMBL/GenBank/DDBJ whole genome shotgun (WGS) entry which is preliminary data.</text>
</comment>
<keyword evidence="6 8" id="KW-0067">ATP-binding</keyword>
<dbReference type="Proteomes" id="UP000650616">
    <property type="component" value="Unassembled WGS sequence"/>
</dbReference>
<comment type="subunit">
    <text evidence="8">Monomer. Part of the FGAM synthase complex composed of 1 PurL, 1 PurQ and 2 PurS subunits.</text>
</comment>
<feature type="domain" description="Phosphoribosylformylglycinamidine synthase linker" evidence="11">
    <location>
        <begin position="10"/>
        <end position="46"/>
    </location>
</feature>
<dbReference type="Gene3D" id="3.30.1330.10">
    <property type="entry name" value="PurM-like, N-terminal domain"/>
    <property type="match status" value="2"/>
</dbReference>
<dbReference type="InterPro" id="IPR010074">
    <property type="entry name" value="PRibForGlyAmidine_synth_PurL"/>
</dbReference>
<feature type="domain" description="PurM-like C-terminal" evidence="10">
    <location>
        <begin position="200"/>
        <end position="354"/>
    </location>
</feature>
<evidence type="ECO:0000256" key="8">
    <source>
        <dbReference type="HAMAP-Rule" id="MF_00420"/>
    </source>
</evidence>
<protein>
    <recommendedName>
        <fullName evidence="8">Phosphoribosylformylglycinamidine synthase subunit PurL</fullName>
        <shortName evidence="8">FGAM synthase</shortName>
        <ecNumber evidence="8">6.3.5.3</ecNumber>
    </recommendedName>
    <alternativeName>
        <fullName evidence="8">Formylglycinamide ribonucleotide amidotransferase subunit II</fullName>
        <shortName evidence="8">FGAR amidotransferase II</shortName>
        <shortName evidence="8">FGAR-AT II</shortName>
    </alternativeName>
    <alternativeName>
        <fullName evidence="8">Glutamine amidotransferase PurL</fullName>
    </alternativeName>
    <alternativeName>
        <fullName evidence="8">Phosphoribosylformylglycinamidine synthase subunit II</fullName>
    </alternativeName>
</protein>
<feature type="binding site" evidence="8">
    <location>
        <begin position="87"/>
        <end position="90"/>
    </location>
    <ligand>
        <name>substrate</name>
    </ligand>
</feature>
<evidence type="ECO:0000256" key="6">
    <source>
        <dbReference type="ARBA" id="ARBA00022840"/>
    </source>
</evidence>
<dbReference type="CDD" id="cd02203">
    <property type="entry name" value="PurL_repeat1"/>
    <property type="match status" value="1"/>
</dbReference>
<comment type="similarity">
    <text evidence="8">Belongs to the FGAMS family.</text>
</comment>
<feature type="active site" description="Proton acceptor" evidence="8">
    <location>
        <position position="88"/>
    </location>
</feature>
<comment type="catalytic activity">
    <reaction evidence="8">
        <text>N(2)-formyl-N(1)-(5-phospho-beta-D-ribosyl)glycinamide + L-glutamine + ATP + H2O = 2-formamido-N(1)-(5-O-phospho-beta-D-ribosyl)acetamidine + L-glutamate + ADP + phosphate + H(+)</text>
        <dbReference type="Rhea" id="RHEA:17129"/>
        <dbReference type="ChEBI" id="CHEBI:15377"/>
        <dbReference type="ChEBI" id="CHEBI:15378"/>
        <dbReference type="ChEBI" id="CHEBI:29985"/>
        <dbReference type="ChEBI" id="CHEBI:30616"/>
        <dbReference type="ChEBI" id="CHEBI:43474"/>
        <dbReference type="ChEBI" id="CHEBI:58359"/>
        <dbReference type="ChEBI" id="CHEBI:147286"/>
        <dbReference type="ChEBI" id="CHEBI:147287"/>
        <dbReference type="ChEBI" id="CHEBI:456216"/>
        <dbReference type="EC" id="6.3.5.3"/>
    </reaction>
</comment>
<dbReference type="GO" id="GO:0005524">
    <property type="term" value="F:ATP binding"/>
    <property type="evidence" value="ECO:0007669"/>
    <property type="project" value="UniProtKB-UniRule"/>
</dbReference>
<dbReference type="GO" id="GO:0006189">
    <property type="term" value="P:'de novo' IMP biosynthetic process"/>
    <property type="evidence" value="ECO:0007669"/>
    <property type="project" value="UniProtKB-UniRule"/>
</dbReference>
<feature type="binding site" evidence="8">
    <location>
        <position position="110"/>
    </location>
    <ligand>
        <name>Mg(2+)</name>
        <dbReference type="ChEBI" id="CHEBI:18420"/>
        <label>2</label>
    </ligand>
</feature>
<keyword evidence="1 8" id="KW-0963">Cytoplasm</keyword>
<feature type="domain" description="PurM-like N-terminal" evidence="9">
    <location>
        <begin position="67"/>
        <end position="186"/>
    </location>
</feature>
<feature type="binding site" evidence="8">
    <location>
        <position position="45"/>
    </location>
    <ligand>
        <name>ATP</name>
        <dbReference type="ChEBI" id="CHEBI:30616"/>
    </ligand>
</feature>
<dbReference type="CDD" id="cd02204">
    <property type="entry name" value="PurL_repeat2"/>
    <property type="match status" value="1"/>
</dbReference>
<evidence type="ECO:0000313" key="12">
    <source>
        <dbReference type="EMBL" id="MBE3607561.1"/>
    </source>
</evidence>
<keyword evidence="7 8" id="KW-0460">Magnesium</keyword>
<dbReference type="InterPro" id="IPR036921">
    <property type="entry name" value="PurM-like_N_sf"/>
</dbReference>
<feature type="binding site" evidence="8">
    <location>
        <position position="534"/>
    </location>
    <ligand>
        <name>substrate</name>
    </ligand>
</feature>
<feature type="binding site" evidence="8">
    <location>
        <begin position="310"/>
        <end position="312"/>
    </location>
    <ligand>
        <name>substrate</name>
    </ligand>
</feature>
<evidence type="ECO:0000256" key="5">
    <source>
        <dbReference type="ARBA" id="ARBA00022755"/>
    </source>
</evidence>
<dbReference type="PANTHER" id="PTHR43555:SF1">
    <property type="entry name" value="PHOSPHORIBOSYLFORMYLGLYCINAMIDINE SYNTHASE SUBUNIT PURL"/>
    <property type="match status" value="1"/>
</dbReference>
<feature type="binding site" evidence="8">
    <location>
        <position position="531"/>
    </location>
    <ligand>
        <name>ATP</name>
        <dbReference type="ChEBI" id="CHEBI:30616"/>
    </ligand>
</feature>
<dbReference type="InterPro" id="IPR041609">
    <property type="entry name" value="PurL_linker"/>
</dbReference>
<evidence type="ECO:0000259" key="11">
    <source>
        <dbReference type="Pfam" id="PF18072"/>
    </source>
</evidence>
<dbReference type="HAMAP" id="MF_00420">
    <property type="entry name" value="PurL_2"/>
    <property type="match status" value="1"/>
</dbReference>
<evidence type="ECO:0000256" key="1">
    <source>
        <dbReference type="ARBA" id="ARBA00022490"/>
    </source>
</evidence>
<dbReference type="AlphaFoldDB" id="A0AAW3ZUH9"/>
<dbReference type="SUPFAM" id="SSF55326">
    <property type="entry name" value="PurM N-terminal domain-like"/>
    <property type="match status" value="2"/>
</dbReference>
<dbReference type="SUPFAM" id="SSF56042">
    <property type="entry name" value="PurM C-terminal domain-like"/>
    <property type="match status" value="2"/>
</dbReference>
<feature type="binding site" evidence="8">
    <location>
        <position position="86"/>
    </location>
    <ligand>
        <name>Mg(2+)</name>
        <dbReference type="ChEBI" id="CHEBI:18420"/>
        <label>1</label>
    </ligand>
</feature>
<gene>
    <name evidence="8 12" type="primary">purL</name>
    <name evidence="12" type="ORF">CCAL9337_02300</name>
</gene>
<dbReference type="EC" id="6.3.5.3" evidence="8"/>
<comment type="subcellular location">
    <subcellularLocation>
        <location evidence="8">Cytoplasm</location>
    </subcellularLocation>
</comment>
<dbReference type="Pfam" id="PF02769">
    <property type="entry name" value="AIRS_C"/>
    <property type="match status" value="2"/>
</dbReference>
<feature type="binding site" evidence="8">
    <location>
        <position position="266"/>
    </location>
    <ligand>
        <name>Mg(2+)</name>
        <dbReference type="ChEBI" id="CHEBI:18420"/>
        <label>2</label>
    </ligand>
</feature>
<dbReference type="GO" id="GO:0005737">
    <property type="term" value="C:cytoplasm"/>
    <property type="evidence" value="ECO:0007669"/>
    <property type="project" value="UniProtKB-SubCell"/>
</dbReference>
<accession>A0AAW3ZUH9</accession>
<dbReference type="PIRSF" id="PIRSF001587">
    <property type="entry name" value="FGAM_synthase_II"/>
    <property type="match status" value="1"/>
</dbReference>
<feature type="binding site" evidence="8">
    <location>
        <position position="109"/>
    </location>
    <ligand>
        <name>substrate</name>
    </ligand>
</feature>
<evidence type="ECO:0000259" key="10">
    <source>
        <dbReference type="Pfam" id="PF02769"/>
    </source>
</evidence>
<feature type="domain" description="PurM-like N-terminal" evidence="9">
    <location>
        <begin position="440"/>
        <end position="555"/>
    </location>
</feature>
<feature type="binding site" evidence="8">
    <location>
        <position position="84"/>
    </location>
    <ligand>
        <name>ATP</name>
        <dbReference type="ChEBI" id="CHEBI:30616"/>
    </ligand>
</feature>
<dbReference type="Pfam" id="PF00586">
    <property type="entry name" value="AIRS"/>
    <property type="match status" value="2"/>
</dbReference>
<evidence type="ECO:0000256" key="7">
    <source>
        <dbReference type="ARBA" id="ARBA00022842"/>
    </source>
</evidence>
<evidence type="ECO:0000256" key="3">
    <source>
        <dbReference type="ARBA" id="ARBA00022723"/>
    </source>
</evidence>
<dbReference type="InterPro" id="IPR036676">
    <property type="entry name" value="PurM-like_C_sf"/>
</dbReference>
<reference evidence="12 13" key="1">
    <citation type="submission" date="2015-08" db="EMBL/GenBank/DDBJ databases">
        <title>Comparative genomics of the Campylobacter concisus group.</title>
        <authorList>
            <person name="Yee E."/>
            <person name="Chapman M.H."/>
            <person name="Huynh S."/>
            <person name="Bono J.L."/>
            <person name="On S.L."/>
            <person name="St Leger J."/>
            <person name="Foster G."/>
            <person name="Parker C.T."/>
            <person name="Miller W.G."/>
        </authorList>
    </citation>
    <scope>NUCLEOTIDE SEQUENCE [LARGE SCALE GENOMIC DNA]</scope>
    <source>
        <strain evidence="12 13">RM9337</strain>
    </source>
</reference>
<keyword evidence="13" id="KW-1185">Reference proteome</keyword>